<evidence type="ECO:0000313" key="3">
    <source>
        <dbReference type="Proteomes" id="UP000033017"/>
    </source>
</evidence>
<dbReference type="SUPFAM" id="SSF46955">
    <property type="entry name" value="Putative DNA-binding domain"/>
    <property type="match status" value="1"/>
</dbReference>
<sequence length="85" mass="9745">MTMQHSTAEKRKRAERLVENLPDMLTASEVMEFFRVSRTTVGEWLKNGSLPGSMKIGRDWRIPKTDIIDLAIKMYGNAEETGEED</sequence>
<dbReference type="RefSeq" id="YP_009222511.1">
    <property type="nucleotide sequence ID" value="NC_029060.1"/>
</dbReference>
<gene>
    <name evidence="2" type="ORF">GordDuk1_58</name>
</gene>
<dbReference type="GO" id="GO:0003677">
    <property type="term" value="F:DNA binding"/>
    <property type="evidence" value="ECO:0007669"/>
    <property type="project" value="InterPro"/>
</dbReference>
<dbReference type="KEGG" id="vg:26794064"/>
<evidence type="ECO:0000259" key="1">
    <source>
        <dbReference type="Pfam" id="PF12728"/>
    </source>
</evidence>
<dbReference type="InterPro" id="IPR010093">
    <property type="entry name" value="SinI_DNA-bd"/>
</dbReference>
<reference evidence="2 3" key="1">
    <citation type="journal article" date="2015" name="Sci. Rep.">
        <title>Bacteriophages of wastewater foaming-associated filamentous Gordonia reduce host levels in raw activated sludge.</title>
        <authorList>
            <person name="Liu M."/>
            <person name="Gill J.J."/>
            <person name="Young R."/>
            <person name="Summer E.J."/>
        </authorList>
    </citation>
    <scope>NUCLEOTIDE SEQUENCE [LARGE SCALE GENOMIC DNA]</scope>
</reference>
<dbReference type="EMBL" id="KP790010">
    <property type="protein sequence ID" value="AKC02986.1"/>
    <property type="molecule type" value="Genomic_DNA"/>
</dbReference>
<evidence type="ECO:0000313" key="2">
    <source>
        <dbReference type="EMBL" id="AKC02986.1"/>
    </source>
</evidence>
<dbReference type="InterPro" id="IPR009061">
    <property type="entry name" value="DNA-bd_dom_put_sf"/>
</dbReference>
<accession>A0A0E3T645</accession>
<dbReference type="InterPro" id="IPR041657">
    <property type="entry name" value="HTH_17"/>
</dbReference>
<dbReference type="NCBIfam" id="TIGR01764">
    <property type="entry name" value="excise"/>
    <property type="match status" value="1"/>
</dbReference>
<dbReference type="Proteomes" id="UP000033017">
    <property type="component" value="Segment"/>
</dbReference>
<feature type="domain" description="Helix-turn-helix" evidence="1">
    <location>
        <begin position="24"/>
        <end position="69"/>
    </location>
</feature>
<protein>
    <submittedName>
        <fullName evidence="2">DNA binding domain protein</fullName>
    </submittedName>
</protein>
<proteinExistence type="predicted"/>
<name>A0A0E3T645_9CAUD</name>
<dbReference type="Pfam" id="PF12728">
    <property type="entry name" value="HTH_17"/>
    <property type="match status" value="1"/>
</dbReference>
<dbReference type="GeneID" id="26794064"/>
<organism evidence="2 3">
    <name type="scientific">Gordonia phage GordDuk1</name>
    <dbReference type="NCBI Taxonomy" id="1622191"/>
    <lineage>
        <taxon>Viruses</taxon>
        <taxon>Duplodnaviria</taxon>
        <taxon>Heunggongvirae</taxon>
        <taxon>Uroviricota</taxon>
        <taxon>Caudoviricetes</taxon>
        <taxon>Gordtnkvirus</taxon>
        <taxon>Gordtnkvirus gordtnk2</taxon>
    </lineage>
</organism>